<gene>
    <name evidence="1" type="ORF">ANACAC_03541</name>
</gene>
<dbReference type="EMBL" id="ABAX03000038">
    <property type="protein sequence ID" value="EDR95866.1"/>
    <property type="molecule type" value="Genomic_DNA"/>
</dbReference>
<dbReference type="eggNOG" id="ENOG5034AXP">
    <property type="taxonomic scope" value="Bacteria"/>
</dbReference>
<accession>B0MIT6</accession>
<evidence type="ECO:0000313" key="1">
    <source>
        <dbReference type="EMBL" id="EDR95866.1"/>
    </source>
</evidence>
<comment type="caution">
    <text evidence="1">The sequence shown here is derived from an EMBL/GenBank/DDBJ whole genome shotgun (WGS) entry which is preliminary data.</text>
</comment>
<organism evidence="1 2">
    <name type="scientific">Anaerostipes caccae (strain DSM 14662 / CCUG 47493 / JCM 13470 / NCIMB 13811 / L1-92)</name>
    <dbReference type="NCBI Taxonomy" id="411490"/>
    <lineage>
        <taxon>Bacteria</taxon>
        <taxon>Bacillati</taxon>
        <taxon>Bacillota</taxon>
        <taxon>Clostridia</taxon>
        <taxon>Lachnospirales</taxon>
        <taxon>Lachnospiraceae</taxon>
        <taxon>Anaerostipes</taxon>
    </lineage>
</organism>
<evidence type="ECO:0000313" key="2">
    <source>
        <dbReference type="Proteomes" id="UP000004935"/>
    </source>
</evidence>
<keyword evidence="2" id="KW-1185">Reference proteome</keyword>
<dbReference type="Proteomes" id="UP000004935">
    <property type="component" value="Unassembled WGS sequence"/>
</dbReference>
<protein>
    <submittedName>
        <fullName evidence="1">Uncharacterized protein</fullName>
    </submittedName>
</protein>
<name>B0MIT6_ANACD</name>
<reference evidence="1" key="1">
    <citation type="submission" date="2007-11" db="EMBL/GenBank/DDBJ databases">
        <authorList>
            <person name="Fulton L."/>
            <person name="Clifton S."/>
            <person name="Fulton B."/>
            <person name="Xu J."/>
            <person name="Minx P."/>
            <person name="Pepin K.H."/>
            <person name="Johnson M."/>
            <person name="Thiruvilangam P."/>
            <person name="Bhonagiri V."/>
            <person name="Nash W.E."/>
            <person name="Mardis E.R."/>
            <person name="Wilson R.K."/>
        </authorList>
    </citation>
    <scope>NUCLEOTIDE SEQUENCE [LARGE SCALE GENOMIC DNA]</scope>
    <source>
        <strain evidence="1">DSM 14662</strain>
    </source>
</reference>
<sequence>MSRTRRNASAAAVSPRADITSMRSFVLPKMKPKKKHSRMEQYFRMVLKRAEEDVRSSIKKKT</sequence>
<dbReference type="AlphaFoldDB" id="B0MIT6"/>
<proteinExistence type="predicted"/>
<reference evidence="1" key="2">
    <citation type="submission" date="2013-11" db="EMBL/GenBank/DDBJ databases">
        <title>Draft genome sequence of Anaerostipes caccae (DSM 14662).</title>
        <authorList>
            <person name="Sudarsanam P."/>
            <person name="Ley R."/>
            <person name="Guruge J."/>
            <person name="Turnbaugh P.J."/>
            <person name="Mahowald M."/>
            <person name="Liep D."/>
            <person name="Gordon J."/>
        </authorList>
    </citation>
    <scope>NUCLEOTIDE SEQUENCE</scope>
    <source>
        <strain evidence="1">DSM 14662</strain>
    </source>
</reference>
<dbReference type="HOGENOM" id="CLU_2894009_0_0_9"/>
<dbReference type="STRING" id="411490.ANACAC_03541"/>